<evidence type="ECO:0000313" key="4">
    <source>
        <dbReference type="Proteomes" id="UP000199054"/>
    </source>
</evidence>
<proteinExistence type="predicted"/>
<evidence type="ECO:0000256" key="1">
    <source>
        <dbReference type="ARBA" id="ARBA00023027"/>
    </source>
</evidence>
<dbReference type="AlphaFoldDB" id="A0A1H8JJX8"/>
<gene>
    <name evidence="3" type="ORF">SAMN04489859_101788</name>
</gene>
<dbReference type="Proteomes" id="UP000199054">
    <property type="component" value="Unassembled WGS sequence"/>
</dbReference>
<feature type="domain" description="NAD-dependent epimerase/dehydratase" evidence="2">
    <location>
        <begin position="109"/>
        <end position="233"/>
    </location>
</feature>
<dbReference type="Pfam" id="PF01370">
    <property type="entry name" value="Epimerase"/>
    <property type="match status" value="1"/>
</dbReference>
<dbReference type="InterPro" id="IPR036291">
    <property type="entry name" value="NAD(P)-bd_dom_sf"/>
</dbReference>
<protein>
    <submittedName>
        <fullName evidence="3">Nucleoside-diphosphate-sugar epimerase</fullName>
    </submittedName>
</protein>
<organism evidence="3 4">
    <name type="scientific">Paracoccus alcaliphilus</name>
    <dbReference type="NCBI Taxonomy" id="34002"/>
    <lineage>
        <taxon>Bacteria</taxon>
        <taxon>Pseudomonadati</taxon>
        <taxon>Pseudomonadota</taxon>
        <taxon>Alphaproteobacteria</taxon>
        <taxon>Rhodobacterales</taxon>
        <taxon>Paracoccaceae</taxon>
        <taxon>Paracoccus</taxon>
    </lineage>
</organism>
<dbReference type="CDD" id="cd05266">
    <property type="entry name" value="SDR_a4"/>
    <property type="match status" value="1"/>
</dbReference>
<dbReference type="SUPFAM" id="SSF51735">
    <property type="entry name" value="NAD(P)-binding Rossmann-fold domains"/>
    <property type="match status" value="1"/>
</dbReference>
<dbReference type="STRING" id="34002.SAMN04489859_101788"/>
<evidence type="ECO:0000259" key="2">
    <source>
        <dbReference type="Pfam" id="PF01370"/>
    </source>
</evidence>
<accession>A0A1H8JJX8</accession>
<evidence type="ECO:0000313" key="3">
    <source>
        <dbReference type="EMBL" id="SEN81073.1"/>
    </source>
</evidence>
<dbReference type="InterPro" id="IPR001509">
    <property type="entry name" value="Epimerase_deHydtase"/>
</dbReference>
<name>A0A1H8JJX8_9RHOB</name>
<dbReference type="Gene3D" id="3.40.50.720">
    <property type="entry name" value="NAD(P)-binding Rossmann-like Domain"/>
    <property type="match status" value="1"/>
</dbReference>
<keyword evidence="4" id="KW-1185">Reference proteome</keyword>
<keyword evidence="1" id="KW-0520">NAD</keyword>
<sequence length="316" mass="34965">MVPVKVAFRHGSGKHLATFRTPHYGRVMEMLVFGHGYTAGRLTPLLRADGWRVTGTTRDHPDRLRQVQAEPLIWPGEDARVCDAITRADAVLVSIAPDAAGDPVLATFADRIARARPRWLGYLSTTGVYGDRQGGWVDEDSPLTPSTRRGQARVEAEAAWQALARAHDLPLHIFRLAGIYGPGRGPFRKLREGTARRIIKPDQVFSRIHVEDIAQALLASIRTPQPGAIYNLCDDEPAPPQDVITLAAQMLDMPAPEPEDFDRAEMTPMARSFYADSKRVSNRRLKADLGVTLRYPDLRSGLEAILAAERQDGQIP</sequence>
<dbReference type="PANTHER" id="PTHR43574">
    <property type="entry name" value="EPIMERASE-RELATED"/>
    <property type="match status" value="1"/>
</dbReference>
<reference evidence="3 4" key="1">
    <citation type="submission" date="2016-10" db="EMBL/GenBank/DDBJ databases">
        <authorList>
            <person name="de Groot N.N."/>
        </authorList>
    </citation>
    <scope>NUCLEOTIDE SEQUENCE [LARGE SCALE GENOMIC DNA]</scope>
    <source>
        <strain evidence="3 4">DSM 8512</strain>
    </source>
</reference>
<dbReference type="EMBL" id="FODE01000017">
    <property type="protein sequence ID" value="SEN81073.1"/>
    <property type="molecule type" value="Genomic_DNA"/>
</dbReference>